<dbReference type="InterPro" id="IPR000210">
    <property type="entry name" value="BTB/POZ_dom"/>
</dbReference>
<dbReference type="AlphaFoldDB" id="A0A8J5NJT7"/>
<evidence type="ECO:0000259" key="1">
    <source>
        <dbReference type="PROSITE" id="PS50097"/>
    </source>
</evidence>
<protein>
    <recommendedName>
        <fullName evidence="1">BTB domain-containing protein</fullName>
    </recommendedName>
</protein>
<dbReference type="PANTHER" id="PTHR47843">
    <property type="entry name" value="BTB DOMAIN-CONTAINING PROTEIN-RELATED"/>
    <property type="match status" value="1"/>
</dbReference>
<name>A0A8J5NJT7_FUSOX</name>
<dbReference type="PANTHER" id="PTHR47843:SF5">
    <property type="entry name" value="BTB_POZ DOMAIN PROTEIN"/>
    <property type="match status" value="1"/>
</dbReference>
<comment type="caution">
    <text evidence="2">The sequence shown here is derived from an EMBL/GenBank/DDBJ whole genome shotgun (WGS) entry which is preliminary data.</text>
</comment>
<evidence type="ECO:0000313" key="2">
    <source>
        <dbReference type="EMBL" id="KAG7405715.1"/>
    </source>
</evidence>
<sequence>MAFAMAKQGGFDKKEQIEQYRKWIGKLFNSDLYSDLRLISGDKSYAAHRLVVCFHSSVIRDKIITTLIESTPGVTGGFTFVNKYRFEDDDPQCVNCIIQHFYRLDYEIPDRHQAPKMYCNVGDAADADSPPRDKSSAINSDLLLHIKVFALVEKYAIGPLKALSVSKFEATAQQQWGSHYLAEAA</sequence>
<dbReference type="EMBL" id="JAELUR010000033">
    <property type="protein sequence ID" value="KAG7405715.1"/>
    <property type="molecule type" value="Genomic_DNA"/>
</dbReference>
<reference evidence="2" key="1">
    <citation type="submission" date="2021-04" db="EMBL/GenBank/DDBJ databases">
        <title>First draft genome resource for Brassicaceae pathogens Fusarium oxysporum f. sp. raphani and Fusarium oxysporum f. sp. rapae.</title>
        <authorList>
            <person name="Asai S."/>
        </authorList>
    </citation>
    <scope>NUCLEOTIDE SEQUENCE</scope>
    <source>
        <strain evidence="2">Tf1262</strain>
    </source>
</reference>
<dbReference type="InterPro" id="IPR011333">
    <property type="entry name" value="SKP1/BTB/POZ_sf"/>
</dbReference>
<dbReference type="Gene3D" id="3.30.710.10">
    <property type="entry name" value="Potassium Channel Kv1.1, Chain A"/>
    <property type="match status" value="1"/>
</dbReference>
<organism evidence="2 3">
    <name type="scientific">Fusarium oxysporum f. sp. raphani</name>
    <dbReference type="NCBI Taxonomy" id="96318"/>
    <lineage>
        <taxon>Eukaryota</taxon>
        <taxon>Fungi</taxon>
        <taxon>Dikarya</taxon>
        <taxon>Ascomycota</taxon>
        <taxon>Pezizomycotina</taxon>
        <taxon>Sordariomycetes</taxon>
        <taxon>Hypocreomycetidae</taxon>
        <taxon>Hypocreales</taxon>
        <taxon>Nectriaceae</taxon>
        <taxon>Fusarium</taxon>
        <taxon>Fusarium oxysporum species complex</taxon>
    </lineage>
</organism>
<dbReference type="SUPFAM" id="SSF54695">
    <property type="entry name" value="POZ domain"/>
    <property type="match status" value="1"/>
</dbReference>
<feature type="domain" description="BTB" evidence="1">
    <location>
        <begin position="34"/>
        <end position="110"/>
    </location>
</feature>
<dbReference type="CDD" id="cd18186">
    <property type="entry name" value="BTB_POZ_ZBTB_KLHL-like"/>
    <property type="match status" value="1"/>
</dbReference>
<accession>A0A8J5NJT7</accession>
<evidence type="ECO:0000313" key="3">
    <source>
        <dbReference type="Proteomes" id="UP000693942"/>
    </source>
</evidence>
<dbReference type="Pfam" id="PF00651">
    <property type="entry name" value="BTB"/>
    <property type="match status" value="1"/>
</dbReference>
<gene>
    <name evidence="2" type="ORF">Forpi1262_v018431</name>
</gene>
<proteinExistence type="predicted"/>
<dbReference type="Proteomes" id="UP000693942">
    <property type="component" value="Unassembled WGS sequence"/>
</dbReference>
<dbReference type="PROSITE" id="PS50097">
    <property type="entry name" value="BTB"/>
    <property type="match status" value="1"/>
</dbReference>